<dbReference type="Proteomes" id="UP000189810">
    <property type="component" value="Chromosome I"/>
</dbReference>
<dbReference type="Pfam" id="PF02049">
    <property type="entry name" value="FliE"/>
    <property type="match status" value="1"/>
</dbReference>
<gene>
    <name evidence="4" type="primary">fliE</name>
    <name evidence="6" type="ORF">SAMN05444391_1062</name>
</gene>
<dbReference type="AlphaFoldDB" id="A0A1M6SKZ4"/>
<feature type="region of interest" description="Disordered" evidence="5">
    <location>
        <begin position="1"/>
        <end position="21"/>
    </location>
</feature>
<reference evidence="6 7" key="1">
    <citation type="submission" date="2016-11" db="EMBL/GenBank/DDBJ databases">
        <authorList>
            <person name="Jaros S."/>
            <person name="Januszkiewicz K."/>
            <person name="Wedrychowicz H."/>
        </authorList>
    </citation>
    <scope>NUCLEOTIDE SEQUENCE [LARGE SCALE GENOMIC DNA]</scope>
    <source>
        <strain evidence="6 7">DSM 19557</strain>
    </source>
</reference>
<dbReference type="EMBL" id="LT670846">
    <property type="protein sequence ID" value="SHK45248.1"/>
    <property type="molecule type" value="Genomic_DNA"/>
</dbReference>
<accession>A0A1M6SKZ4</accession>
<dbReference type="GO" id="GO:0071973">
    <property type="term" value="P:bacterial-type flagellum-dependent cell motility"/>
    <property type="evidence" value="ECO:0007669"/>
    <property type="project" value="InterPro"/>
</dbReference>
<dbReference type="HAMAP" id="MF_00724">
    <property type="entry name" value="FliE"/>
    <property type="match status" value="1"/>
</dbReference>
<comment type="similarity">
    <text evidence="2 4">Belongs to the FliE family.</text>
</comment>
<evidence type="ECO:0000256" key="2">
    <source>
        <dbReference type="ARBA" id="ARBA00009272"/>
    </source>
</evidence>
<keyword evidence="3 4" id="KW-0975">Bacterial flagellum</keyword>
<protein>
    <recommendedName>
        <fullName evidence="4">Flagellar hook-basal body complex protein FliE</fullName>
    </recommendedName>
</protein>
<dbReference type="GO" id="GO:0009425">
    <property type="term" value="C:bacterial-type flagellum basal body"/>
    <property type="evidence" value="ECO:0007669"/>
    <property type="project" value="UniProtKB-SubCell"/>
</dbReference>
<dbReference type="GO" id="GO:0003774">
    <property type="term" value="F:cytoskeletal motor activity"/>
    <property type="evidence" value="ECO:0007669"/>
    <property type="project" value="InterPro"/>
</dbReference>
<dbReference type="STRING" id="381751.SAMN05444391_1062"/>
<evidence type="ECO:0000313" key="7">
    <source>
        <dbReference type="Proteomes" id="UP000189810"/>
    </source>
</evidence>
<keyword evidence="7" id="KW-1185">Reference proteome</keyword>
<dbReference type="OrthoDB" id="9812413at2"/>
<name>A0A1M6SKZ4_9AQUI</name>
<evidence type="ECO:0000313" key="6">
    <source>
        <dbReference type="EMBL" id="SHK45248.1"/>
    </source>
</evidence>
<evidence type="ECO:0000256" key="1">
    <source>
        <dbReference type="ARBA" id="ARBA00004117"/>
    </source>
</evidence>
<evidence type="ECO:0000256" key="5">
    <source>
        <dbReference type="SAM" id="MobiDB-lite"/>
    </source>
</evidence>
<proteinExistence type="inferred from homology"/>
<keyword evidence="6" id="KW-0282">Flagellum</keyword>
<evidence type="ECO:0000256" key="4">
    <source>
        <dbReference type="HAMAP-Rule" id="MF_00724"/>
    </source>
</evidence>
<dbReference type="PANTHER" id="PTHR34653:SF1">
    <property type="entry name" value="FLAGELLAR HOOK-BASAL BODY COMPLEX PROTEIN FLIE"/>
    <property type="match status" value="1"/>
</dbReference>
<dbReference type="GO" id="GO:0005198">
    <property type="term" value="F:structural molecule activity"/>
    <property type="evidence" value="ECO:0007669"/>
    <property type="project" value="InterPro"/>
</dbReference>
<keyword evidence="6" id="KW-0969">Cilium</keyword>
<dbReference type="InterPro" id="IPR001624">
    <property type="entry name" value="FliE"/>
</dbReference>
<comment type="subcellular location">
    <subcellularLocation>
        <location evidence="1 4">Bacterial flagellum basal body</location>
    </subcellularLocation>
</comment>
<sequence length="92" mass="10516">MEIKPLNGFSPVYDKQKTNDGGPLESFKDFLLWVDAQQKKAESIKEAVLKGEDVPLHTMVLEFEKANVALQLLIQVRNKLLDAFQELSRMQI</sequence>
<keyword evidence="6" id="KW-0966">Cell projection</keyword>
<organism evidence="6 7">
    <name type="scientific">Thermocrinis minervae</name>
    <dbReference type="NCBI Taxonomy" id="381751"/>
    <lineage>
        <taxon>Bacteria</taxon>
        <taxon>Pseudomonadati</taxon>
        <taxon>Aquificota</taxon>
        <taxon>Aquificia</taxon>
        <taxon>Aquificales</taxon>
        <taxon>Aquificaceae</taxon>
        <taxon>Thermocrinis</taxon>
    </lineage>
</organism>
<dbReference type="RefSeq" id="WP_079654174.1">
    <property type="nucleotide sequence ID" value="NZ_LT670846.1"/>
</dbReference>
<dbReference type="PRINTS" id="PR01006">
    <property type="entry name" value="FLGHOOKFLIE"/>
</dbReference>
<dbReference type="PANTHER" id="PTHR34653">
    <property type="match status" value="1"/>
</dbReference>
<evidence type="ECO:0000256" key="3">
    <source>
        <dbReference type="ARBA" id="ARBA00023143"/>
    </source>
</evidence>